<protein>
    <submittedName>
        <fullName evidence="2">Uncharacterized protein</fullName>
    </submittedName>
</protein>
<dbReference type="EMBL" id="BGPR01027001">
    <property type="protein sequence ID" value="GBN97159.1"/>
    <property type="molecule type" value="Genomic_DNA"/>
</dbReference>
<keyword evidence="3" id="KW-1185">Reference proteome</keyword>
<gene>
    <name evidence="2" type="ORF">AVEN_232653_1</name>
    <name evidence="1" type="ORF">AVEN_3200_1</name>
</gene>
<dbReference type="EMBL" id="BGPR01027000">
    <property type="protein sequence ID" value="GBN97157.1"/>
    <property type="molecule type" value="Genomic_DNA"/>
</dbReference>
<evidence type="ECO:0000313" key="3">
    <source>
        <dbReference type="Proteomes" id="UP000499080"/>
    </source>
</evidence>
<evidence type="ECO:0000313" key="2">
    <source>
        <dbReference type="EMBL" id="GBN97159.1"/>
    </source>
</evidence>
<accession>A0A4Y2TCM2</accession>
<dbReference type="AlphaFoldDB" id="A0A4Y2TCM2"/>
<name>A0A4Y2TCM2_ARAVE</name>
<dbReference type="Proteomes" id="UP000499080">
    <property type="component" value="Unassembled WGS sequence"/>
</dbReference>
<evidence type="ECO:0000313" key="1">
    <source>
        <dbReference type="EMBL" id="GBN97157.1"/>
    </source>
</evidence>
<comment type="caution">
    <text evidence="2">The sequence shown here is derived from an EMBL/GenBank/DDBJ whole genome shotgun (WGS) entry which is preliminary data.</text>
</comment>
<reference evidence="2 3" key="1">
    <citation type="journal article" date="2019" name="Sci. Rep.">
        <title>Orb-weaving spider Araneus ventricosus genome elucidates the spidroin gene catalogue.</title>
        <authorList>
            <person name="Kono N."/>
            <person name="Nakamura H."/>
            <person name="Ohtoshi R."/>
            <person name="Moran D.A.P."/>
            <person name="Shinohara A."/>
            <person name="Yoshida Y."/>
            <person name="Fujiwara M."/>
            <person name="Mori M."/>
            <person name="Tomita M."/>
            <person name="Arakawa K."/>
        </authorList>
    </citation>
    <scope>NUCLEOTIDE SEQUENCE [LARGE SCALE GENOMIC DNA]</scope>
</reference>
<sequence length="147" mass="16969">MINMLSGIPLSDLSSHTIKRNLRCLWQNRITYPPVLKLRFCNQVLDHRASPQTYELRMADSLSSWIGRQIIEFCLSTLMWIITHVSNFSEKNEVILFLINKSVLELPAVPCSARVIAAYYSRASRHLLLLFLHFDPIRVNESSPVID</sequence>
<proteinExistence type="predicted"/>
<organism evidence="2 3">
    <name type="scientific">Araneus ventricosus</name>
    <name type="common">Orbweaver spider</name>
    <name type="synonym">Epeira ventricosa</name>
    <dbReference type="NCBI Taxonomy" id="182803"/>
    <lineage>
        <taxon>Eukaryota</taxon>
        <taxon>Metazoa</taxon>
        <taxon>Ecdysozoa</taxon>
        <taxon>Arthropoda</taxon>
        <taxon>Chelicerata</taxon>
        <taxon>Arachnida</taxon>
        <taxon>Araneae</taxon>
        <taxon>Araneomorphae</taxon>
        <taxon>Entelegynae</taxon>
        <taxon>Araneoidea</taxon>
        <taxon>Araneidae</taxon>
        <taxon>Araneus</taxon>
    </lineage>
</organism>